<keyword evidence="3" id="KW-1185">Reference proteome</keyword>
<organism evidence="2 3">
    <name type="scientific">Diplodia intermedia</name>
    <dbReference type="NCBI Taxonomy" id="856260"/>
    <lineage>
        <taxon>Eukaryota</taxon>
        <taxon>Fungi</taxon>
        <taxon>Dikarya</taxon>
        <taxon>Ascomycota</taxon>
        <taxon>Pezizomycotina</taxon>
        <taxon>Dothideomycetes</taxon>
        <taxon>Dothideomycetes incertae sedis</taxon>
        <taxon>Botryosphaeriales</taxon>
        <taxon>Botryosphaeriaceae</taxon>
        <taxon>Diplodia</taxon>
    </lineage>
</organism>
<proteinExistence type="predicted"/>
<gene>
    <name evidence="2" type="ORF">SLS58_003716</name>
</gene>
<feature type="compositionally biased region" description="Basic and acidic residues" evidence="1">
    <location>
        <begin position="54"/>
        <end position="73"/>
    </location>
</feature>
<dbReference type="Proteomes" id="UP001521184">
    <property type="component" value="Unassembled WGS sequence"/>
</dbReference>
<accession>A0ABR3TVU2</accession>
<name>A0ABR3TVU2_9PEZI</name>
<protein>
    <submittedName>
        <fullName evidence="2">Uncharacterized protein</fullName>
    </submittedName>
</protein>
<evidence type="ECO:0000256" key="1">
    <source>
        <dbReference type="SAM" id="MobiDB-lite"/>
    </source>
</evidence>
<feature type="region of interest" description="Disordered" evidence="1">
    <location>
        <begin position="52"/>
        <end position="73"/>
    </location>
</feature>
<comment type="caution">
    <text evidence="2">The sequence shown here is derived from an EMBL/GenBank/DDBJ whole genome shotgun (WGS) entry which is preliminary data.</text>
</comment>
<evidence type="ECO:0000313" key="3">
    <source>
        <dbReference type="Proteomes" id="UP001521184"/>
    </source>
</evidence>
<evidence type="ECO:0000313" key="2">
    <source>
        <dbReference type="EMBL" id="KAL1645409.1"/>
    </source>
</evidence>
<sequence length="73" mass="7757">MSTTLLWPDLTERIHRAEYAAMSPLNPANSHAAPALASCSPDVRKCLAEAAAELPRESEGKSAGRDKVLSPTP</sequence>
<dbReference type="EMBL" id="JAKEKT020000019">
    <property type="protein sequence ID" value="KAL1645409.1"/>
    <property type="molecule type" value="Genomic_DNA"/>
</dbReference>
<reference evidence="2 3" key="1">
    <citation type="journal article" date="2023" name="Plant Dis.">
        <title>First Report of Diplodia intermedia Causing Canker and Dieback Diseases on Apple Trees in Canada.</title>
        <authorList>
            <person name="Ellouze W."/>
            <person name="Ilyukhin E."/>
            <person name="Sulman M."/>
            <person name="Ali S."/>
        </authorList>
    </citation>
    <scope>NUCLEOTIDE SEQUENCE [LARGE SCALE GENOMIC DNA]</scope>
    <source>
        <strain evidence="2 3">M45-28</strain>
    </source>
</reference>